<dbReference type="AlphaFoldDB" id="A0A0V0IJ35"/>
<name>A0A0V0IJ35_SOLCH</name>
<reference evidence="1" key="1">
    <citation type="submission" date="2015-12" db="EMBL/GenBank/DDBJ databases">
        <title>Gene expression during late stages of embryo sac development: a critical building block for successful pollen-pistil interactions.</title>
        <authorList>
            <person name="Liu Y."/>
            <person name="Joly V."/>
            <person name="Sabar M."/>
            <person name="Matton D.P."/>
        </authorList>
    </citation>
    <scope>NUCLEOTIDE SEQUENCE</scope>
</reference>
<protein>
    <submittedName>
        <fullName evidence="1">Putative ovule protein</fullName>
    </submittedName>
</protein>
<dbReference type="EMBL" id="GEDG01006421">
    <property type="protein sequence ID" value="JAP32057.1"/>
    <property type="molecule type" value="Transcribed_RNA"/>
</dbReference>
<sequence length="63" mass="7103">MLLGLIKSANGCMLDSPKVVYFWRIRDGCSIKSEESAQLRRGVDCPKSYKQTNYPDKSYIGKG</sequence>
<proteinExistence type="predicted"/>
<organism evidence="1">
    <name type="scientific">Solanum chacoense</name>
    <name type="common">Chaco potato</name>
    <dbReference type="NCBI Taxonomy" id="4108"/>
    <lineage>
        <taxon>Eukaryota</taxon>
        <taxon>Viridiplantae</taxon>
        <taxon>Streptophyta</taxon>
        <taxon>Embryophyta</taxon>
        <taxon>Tracheophyta</taxon>
        <taxon>Spermatophyta</taxon>
        <taxon>Magnoliopsida</taxon>
        <taxon>eudicotyledons</taxon>
        <taxon>Gunneridae</taxon>
        <taxon>Pentapetalae</taxon>
        <taxon>asterids</taxon>
        <taxon>lamiids</taxon>
        <taxon>Solanales</taxon>
        <taxon>Solanaceae</taxon>
        <taxon>Solanoideae</taxon>
        <taxon>Solaneae</taxon>
        <taxon>Solanum</taxon>
    </lineage>
</organism>
<accession>A0A0V0IJ35</accession>
<evidence type="ECO:0000313" key="1">
    <source>
        <dbReference type="EMBL" id="JAP32057.1"/>
    </source>
</evidence>